<dbReference type="PANTHER" id="PTHR22957:SF26">
    <property type="entry name" value="LD44506P"/>
    <property type="match status" value="1"/>
</dbReference>
<dbReference type="Pfam" id="PF00566">
    <property type="entry name" value="RabGAP-TBC"/>
    <property type="match status" value="1"/>
</dbReference>
<dbReference type="Proteomes" id="UP000007014">
    <property type="component" value="Chromosome 20"/>
</dbReference>
<dbReference type="Gene3D" id="1.10.472.80">
    <property type="entry name" value="Ypt/Rab-GAP domain of gyp1p, domain 3"/>
    <property type="match status" value="1"/>
</dbReference>
<dbReference type="HOGENOM" id="CLU_018687_5_0_1"/>
<proteinExistence type="predicted"/>
<gene>
    <name evidence="2" type="ORF">CYME_CMT354C</name>
</gene>
<dbReference type="FunFam" id="1.10.472.80:FF:000001">
    <property type="entry name" value="TBC1 domain family member 22B"/>
    <property type="match status" value="1"/>
</dbReference>
<dbReference type="GeneID" id="16998093"/>
<evidence type="ECO:0000313" key="2">
    <source>
        <dbReference type="EMBL" id="BAM83308.1"/>
    </source>
</evidence>
<dbReference type="SUPFAM" id="SSF47923">
    <property type="entry name" value="Ypt/Rab-GAP domain of gyp1p"/>
    <property type="match status" value="2"/>
</dbReference>
<dbReference type="PANTHER" id="PTHR22957">
    <property type="entry name" value="TBC1 DOMAIN FAMILY MEMBER GTPASE-ACTIVATING PROTEIN"/>
    <property type="match status" value="1"/>
</dbReference>
<evidence type="ECO:0000259" key="1">
    <source>
        <dbReference type="PROSITE" id="PS50086"/>
    </source>
</evidence>
<reference evidence="2 3" key="2">
    <citation type="journal article" date="2007" name="BMC Biol.">
        <title>A 100%-complete sequence reveals unusually simple genomic features in the hot-spring red alga Cyanidioschyzon merolae.</title>
        <authorList>
            <person name="Nozaki H."/>
            <person name="Takano H."/>
            <person name="Misumi O."/>
            <person name="Terasawa K."/>
            <person name="Matsuzaki M."/>
            <person name="Maruyama S."/>
            <person name="Nishida K."/>
            <person name="Yagisawa F."/>
            <person name="Yoshida Y."/>
            <person name="Fujiwara T."/>
            <person name="Takio S."/>
            <person name="Tamura K."/>
            <person name="Chung S.J."/>
            <person name="Nakamura S."/>
            <person name="Kuroiwa H."/>
            <person name="Tanaka K."/>
            <person name="Sato N."/>
            <person name="Kuroiwa T."/>
        </authorList>
    </citation>
    <scope>NUCLEOTIDE SEQUENCE [LARGE SCALE GENOMIC DNA]</scope>
    <source>
        <strain evidence="2 3">10D</strain>
    </source>
</reference>
<feature type="domain" description="Rab-GAP TBC" evidence="1">
    <location>
        <begin position="164"/>
        <end position="397"/>
    </location>
</feature>
<dbReference type="InterPro" id="IPR035969">
    <property type="entry name" value="Rab-GAP_TBC_sf"/>
</dbReference>
<keyword evidence="3" id="KW-1185">Reference proteome</keyword>
<dbReference type="GO" id="GO:0005096">
    <property type="term" value="F:GTPase activator activity"/>
    <property type="evidence" value="ECO:0007669"/>
    <property type="project" value="TreeGrafter"/>
</dbReference>
<dbReference type="AlphaFoldDB" id="M1VML5"/>
<dbReference type="SMART" id="SM00164">
    <property type="entry name" value="TBC"/>
    <property type="match status" value="1"/>
</dbReference>
<dbReference type="RefSeq" id="XP_005539344.1">
    <property type="nucleotide sequence ID" value="XM_005539287.1"/>
</dbReference>
<dbReference type="Gramene" id="CMT354CT">
    <property type="protein sequence ID" value="CMT354CT"/>
    <property type="gene ID" value="CMT354C"/>
</dbReference>
<dbReference type="eggNOG" id="KOG1092">
    <property type="taxonomic scope" value="Eukaryota"/>
</dbReference>
<sequence length="464" mass="51868">MDSRALNTVWWSIRSLSGAPGDCLGELVPQFSEWEAQQGGITADSAPHNTTATSADAAPTTHCSRVGTAVQALCQGPLLAENKREASTDAGLKRGSAALVTKPATAPAVALETEDAEGVGSKASTTLWTQLDAIRQAWRRGDAAELSRISAVDRGLLEQLAWSGVPGAQRALAWKVLLDYCPPQPSRLLRSVSRKRDQYWQAVAELGLVTDPRLGNRLSSEDWARKRQIDLDVPRTAPEFPLFHTGAVQQAMTRILHLWSVRHPAAGYVQGLNDILVPLLYVFYADQAPEFSQLDRTTLPEDAEPLLREVEADTYWCLSTLLEALQDQYVFGQPGIQRRVALLERIMQRIDASLCAHLAKEQVTFMQFAFRWMNCLLVREFPLPITLRLWDAYLSERGTFAAFHVYVCAALLERFSLDLVRLTFPDLVLFLQNLPTRSWTEQDLSTLLSRAYMFKAIFEDARRL</sequence>
<organism evidence="2 3">
    <name type="scientific">Cyanidioschyzon merolae (strain NIES-3377 / 10D)</name>
    <name type="common">Unicellular red alga</name>
    <dbReference type="NCBI Taxonomy" id="280699"/>
    <lineage>
        <taxon>Eukaryota</taxon>
        <taxon>Rhodophyta</taxon>
        <taxon>Bangiophyceae</taxon>
        <taxon>Cyanidiales</taxon>
        <taxon>Cyanidiaceae</taxon>
        <taxon>Cyanidioschyzon</taxon>
    </lineage>
</organism>
<dbReference type="EMBL" id="AP006502">
    <property type="protein sequence ID" value="BAM83308.1"/>
    <property type="molecule type" value="Genomic_DNA"/>
</dbReference>
<dbReference type="OrthoDB" id="26371at2759"/>
<reference evidence="2 3" key="1">
    <citation type="journal article" date="2004" name="Nature">
        <title>Genome sequence of the ultrasmall unicellular red alga Cyanidioschyzon merolae 10D.</title>
        <authorList>
            <person name="Matsuzaki M."/>
            <person name="Misumi O."/>
            <person name="Shin-i T."/>
            <person name="Maruyama S."/>
            <person name="Takahara M."/>
            <person name="Miyagishima S."/>
            <person name="Mori T."/>
            <person name="Nishida K."/>
            <person name="Yagisawa F."/>
            <person name="Nishida K."/>
            <person name="Yoshida Y."/>
            <person name="Nishimura Y."/>
            <person name="Nakao S."/>
            <person name="Kobayashi T."/>
            <person name="Momoyama Y."/>
            <person name="Higashiyama T."/>
            <person name="Minoda A."/>
            <person name="Sano M."/>
            <person name="Nomoto H."/>
            <person name="Oishi K."/>
            <person name="Hayashi H."/>
            <person name="Ohta F."/>
            <person name="Nishizaka S."/>
            <person name="Haga S."/>
            <person name="Miura S."/>
            <person name="Morishita T."/>
            <person name="Kabeya Y."/>
            <person name="Terasawa K."/>
            <person name="Suzuki Y."/>
            <person name="Ishii Y."/>
            <person name="Asakawa S."/>
            <person name="Takano H."/>
            <person name="Ohta N."/>
            <person name="Kuroiwa H."/>
            <person name="Tanaka K."/>
            <person name="Shimizu N."/>
            <person name="Sugano S."/>
            <person name="Sato N."/>
            <person name="Nozaki H."/>
            <person name="Ogasawara N."/>
            <person name="Kohara Y."/>
            <person name="Kuroiwa T."/>
        </authorList>
    </citation>
    <scope>NUCLEOTIDE SEQUENCE [LARGE SCALE GENOMIC DNA]</scope>
    <source>
        <strain evidence="2 3">10D</strain>
    </source>
</reference>
<dbReference type="Gene3D" id="1.10.8.270">
    <property type="entry name" value="putative rabgap domain of human tbc1 domain family member 14 like domains"/>
    <property type="match status" value="1"/>
</dbReference>
<dbReference type="InterPro" id="IPR000195">
    <property type="entry name" value="Rab-GAP-TBC_dom"/>
</dbReference>
<dbReference type="OMA" id="SCYNIFN"/>
<dbReference type="PROSITE" id="PS50086">
    <property type="entry name" value="TBC_RABGAP"/>
    <property type="match status" value="1"/>
</dbReference>
<evidence type="ECO:0000313" key="3">
    <source>
        <dbReference type="Proteomes" id="UP000007014"/>
    </source>
</evidence>
<accession>M1VML5</accession>
<dbReference type="Gene3D" id="1.10.10.750">
    <property type="entry name" value="Ypt/Rab-GAP domain of gyp1p, domain 1"/>
    <property type="match status" value="1"/>
</dbReference>
<name>M1VML5_CYAM1</name>
<dbReference type="KEGG" id="cme:CYME_CMT354C"/>
<protein>
    <submittedName>
        <fullName evidence="2">Probable GTPase activating protein</fullName>
    </submittedName>
</protein>
<dbReference type="STRING" id="280699.M1VML5"/>